<dbReference type="InterPro" id="IPR015002">
    <property type="entry name" value="T6SS_Tdi1_C"/>
</dbReference>
<evidence type="ECO:0008006" key="5">
    <source>
        <dbReference type="Google" id="ProtNLM"/>
    </source>
</evidence>
<dbReference type="RefSeq" id="WP_133620036.1">
    <property type="nucleotide sequence ID" value="NZ_JAASUO010000002.1"/>
</dbReference>
<reference evidence="3 4" key="1">
    <citation type="submission" date="2019-03" db="EMBL/GenBank/DDBJ databases">
        <title>Genomic Encyclopedia of Type Strains, Phase III (KMG-III): the genomes of soil and plant-associated and newly described type strains.</title>
        <authorList>
            <person name="Whitman W."/>
        </authorList>
    </citation>
    <scope>NUCLEOTIDE SEQUENCE [LARGE SCALE GENOMIC DNA]</scope>
    <source>
        <strain evidence="3 4">CECT 7972</strain>
    </source>
</reference>
<dbReference type="EMBL" id="SNZK01000002">
    <property type="protein sequence ID" value="TDR54669.1"/>
    <property type="molecule type" value="Genomic_DNA"/>
</dbReference>
<organism evidence="3 4">
    <name type="scientific">Listeria rocourtiae</name>
    <dbReference type="NCBI Taxonomy" id="647910"/>
    <lineage>
        <taxon>Bacteria</taxon>
        <taxon>Bacillati</taxon>
        <taxon>Bacillota</taxon>
        <taxon>Bacilli</taxon>
        <taxon>Bacillales</taxon>
        <taxon>Listeriaceae</taxon>
        <taxon>Listeria</taxon>
    </lineage>
</organism>
<dbReference type="InterPro" id="IPR014983">
    <property type="entry name" value="GAD-rel"/>
</dbReference>
<dbReference type="OrthoDB" id="2216648at2"/>
<dbReference type="Pfam" id="PF08906">
    <property type="entry name" value="T6SS_Tdi1_C"/>
    <property type="match status" value="1"/>
</dbReference>
<evidence type="ECO:0000313" key="3">
    <source>
        <dbReference type="EMBL" id="TDR54669.1"/>
    </source>
</evidence>
<gene>
    <name evidence="3" type="ORF">DFP96_102263</name>
</gene>
<dbReference type="Pfam" id="PF08887">
    <property type="entry name" value="GAD-like"/>
    <property type="match status" value="1"/>
</dbReference>
<evidence type="ECO:0000259" key="1">
    <source>
        <dbReference type="Pfam" id="PF08887"/>
    </source>
</evidence>
<dbReference type="STRING" id="1265846.PROCOU_15174"/>
<protein>
    <recommendedName>
        <fullName evidence="5">DUF1851 domain-containing protein</fullName>
    </recommendedName>
</protein>
<evidence type="ECO:0000259" key="2">
    <source>
        <dbReference type="Pfam" id="PF08906"/>
    </source>
</evidence>
<name>A0A4R6ZR99_9LIST</name>
<dbReference type="Proteomes" id="UP000295558">
    <property type="component" value="Unassembled WGS sequence"/>
</dbReference>
<evidence type="ECO:0000313" key="4">
    <source>
        <dbReference type="Proteomes" id="UP000295558"/>
    </source>
</evidence>
<keyword evidence="4" id="KW-1185">Reference proteome</keyword>
<accession>A0A4R6ZR99</accession>
<feature type="domain" description="GAD-related" evidence="1">
    <location>
        <begin position="11"/>
        <end position="87"/>
    </location>
</feature>
<sequence>MSNIFADFKVVEPVGQELVMAYENILPKEIIDIWKTYGFGSFLNNYIRVVNPNDYKGILEASYFRKDVAIPIFTTGLGDIITWEENKFLMLIKYRKSKLKGISFKYFFSDLEDEEFVNEELDSIQYFSAIEKYGSLKQEECFGYTPLLGLGGPEKVDNLKKVKLKEHIMVITEFMGPIQ</sequence>
<comment type="caution">
    <text evidence="3">The sequence shown here is derived from an EMBL/GenBank/DDBJ whole genome shotgun (WGS) entry which is preliminary data.</text>
</comment>
<proteinExistence type="predicted"/>
<feature type="domain" description="T6SS immunity protein Tdi1 C-terminal" evidence="2">
    <location>
        <begin position="104"/>
        <end position="174"/>
    </location>
</feature>
<dbReference type="AlphaFoldDB" id="A0A4R6ZR99"/>